<dbReference type="Pfam" id="PF00400">
    <property type="entry name" value="WD40"/>
    <property type="match status" value="4"/>
</dbReference>
<feature type="active site" description="Nucleophile" evidence="12">
    <location>
        <position position="928"/>
    </location>
</feature>
<gene>
    <name evidence="14" type="primary">nsun4</name>
    <name evidence="14" type="ORF">Tcan_14499</name>
</gene>
<feature type="binding site" evidence="12">
    <location>
        <position position="854"/>
    </location>
    <ligand>
        <name>S-adenosyl-L-methionine</name>
        <dbReference type="ChEBI" id="CHEBI:59789"/>
    </ligand>
</feature>
<evidence type="ECO:0000259" key="13">
    <source>
        <dbReference type="PROSITE" id="PS51686"/>
    </source>
</evidence>
<keyword evidence="6 12" id="KW-0694">RNA-binding</keyword>
<evidence type="ECO:0000256" key="3">
    <source>
        <dbReference type="ARBA" id="ARBA00022603"/>
    </source>
</evidence>
<dbReference type="SUPFAM" id="SSF50969">
    <property type="entry name" value="YVTN repeat-like/Quinoprotein amine dehydrogenase"/>
    <property type="match status" value="1"/>
</dbReference>
<dbReference type="InterPro" id="IPR015943">
    <property type="entry name" value="WD40/YVTN_repeat-like_dom_sf"/>
</dbReference>
<feature type="repeat" description="WD" evidence="11">
    <location>
        <begin position="131"/>
        <end position="172"/>
    </location>
</feature>
<dbReference type="PRINTS" id="PR02008">
    <property type="entry name" value="RCMTFAMILY"/>
</dbReference>
<keyword evidence="5 12" id="KW-0949">S-adenosyl-L-methionine</keyword>
<keyword evidence="15" id="KW-1185">Reference proteome</keyword>
<keyword evidence="11" id="KW-0853">WD repeat</keyword>
<dbReference type="PROSITE" id="PS50294">
    <property type="entry name" value="WD_REPEATS_REGION"/>
    <property type="match status" value="3"/>
</dbReference>
<evidence type="ECO:0000256" key="1">
    <source>
        <dbReference type="ARBA" id="ARBA00004173"/>
    </source>
</evidence>
<dbReference type="CDD" id="cd00200">
    <property type="entry name" value="WD40"/>
    <property type="match status" value="1"/>
</dbReference>
<comment type="similarity">
    <text evidence="12">Belongs to the class I-like SAM-binding methyltransferase superfamily. RsmB/NOP family.</text>
</comment>
<protein>
    <recommendedName>
        <fullName evidence="9">NOL1/NOP2/Sun domain family member 4</fullName>
    </recommendedName>
</protein>
<dbReference type="SMART" id="SM00320">
    <property type="entry name" value="WD40"/>
    <property type="match status" value="8"/>
</dbReference>
<feature type="binding site" evidence="12">
    <location>
        <position position="821"/>
    </location>
    <ligand>
        <name>S-adenosyl-L-methionine</name>
        <dbReference type="ChEBI" id="CHEBI:59789"/>
    </ligand>
</feature>
<reference evidence="14 15" key="1">
    <citation type="submission" date="2014-11" db="EMBL/GenBank/DDBJ databases">
        <title>Genetic blueprint of the zoonotic pathogen Toxocara canis.</title>
        <authorList>
            <person name="Zhu X.-Q."/>
            <person name="Korhonen P.K."/>
            <person name="Cai H."/>
            <person name="Young N.D."/>
            <person name="Nejsum P."/>
            <person name="von Samson-Himmelstjerna G."/>
            <person name="Boag P.R."/>
            <person name="Tan P."/>
            <person name="Li Q."/>
            <person name="Min J."/>
            <person name="Yang Y."/>
            <person name="Wang X."/>
            <person name="Fang X."/>
            <person name="Hall R.S."/>
            <person name="Hofmann A."/>
            <person name="Sternberg P.W."/>
            <person name="Jex A.R."/>
            <person name="Gasser R.B."/>
        </authorList>
    </citation>
    <scope>NUCLEOTIDE SEQUENCE [LARGE SCALE GENOMIC DNA]</scope>
    <source>
        <strain evidence="14">PN_DK_2014</strain>
    </source>
</reference>
<dbReference type="InterPro" id="IPR029063">
    <property type="entry name" value="SAM-dependent_MTases_sf"/>
</dbReference>
<dbReference type="PROSITE" id="PS50082">
    <property type="entry name" value="WD_REPEATS_2"/>
    <property type="match status" value="3"/>
</dbReference>
<evidence type="ECO:0000313" key="14">
    <source>
        <dbReference type="EMBL" id="KHN77768.1"/>
    </source>
</evidence>
<dbReference type="GO" id="GO:0003723">
    <property type="term" value="F:RNA binding"/>
    <property type="evidence" value="ECO:0007669"/>
    <property type="project" value="UniProtKB-UniRule"/>
</dbReference>
<evidence type="ECO:0000313" key="15">
    <source>
        <dbReference type="Proteomes" id="UP000031036"/>
    </source>
</evidence>
<comment type="catalytic activity">
    <reaction evidence="10">
        <text>a cytidine in rRNA + S-adenosyl-L-methionine = a 5-methylcytidine in rRNA + S-adenosyl-L-homocysteine + H(+)</text>
        <dbReference type="Rhea" id="RHEA:61484"/>
        <dbReference type="Rhea" id="RHEA-COMP:15836"/>
        <dbReference type="Rhea" id="RHEA-COMP:15837"/>
        <dbReference type="ChEBI" id="CHEBI:15378"/>
        <dbReference type="ChEBI" id="CHEBI:57856"/>
        <dbReference type="ChEBI" id="CHEBI:59789"/>
        <dbReference type="ChEBI" id="CHEBI:74483"/>
        <dbReference type="ChEBI" id="CHEBI:82748"/>
    </reaction>
</comment>
<dbReference type="Proteomes" id="UP000031036">
    <property type="component" value="Unassembled WGS sequence"/>
</dbReference>
<evidence type="ECO:0000256" key="10">
    <source>
        <dbReference type="ARBA" id="ARBA00049302"/>
    </source>
</evidence>
<evidence type="ECO:0000256" key="6">
    <source>
        <dbReference type="ARBA" id="ARBA00022884"/>
    </source>
</evidence>
<dbReference type="Pfam" id="PF01189">
    <property type="entry name" value="Methyltr_RsmB-F"/>
    <property type="match status" value="1"/>
</dbReference>
<dbReference type="EMBL" id="JPKZ01002233">
    <property type="protein sequence ID" value="KHN77768.1"/>
    <property type="molecule type" value="Genomic_DNA"/>
</dbReference>
<keyword evidence="4 12" id="KW-0808">Transferase</keyword>
<keyword evidence="7" id="KW-0809">Transit peptide</keyword>
<evidence type="ECO:0000256" key="12">
    <source>
        <dbReference type="PROSITE-ProRule" id="PRU01023"/>
    </source>
</evidence>
<evidence type="ECO:0000256" key="8">
    <source>
        <dbReference type="ARBA" id="ARBA00023128"/>
    </source>
</evidence>
<comment type="caution">
    <text evidence="14">The sequence shown here is derived from an EMBL/GenBank/DDBJ whole genome shotgun (WGS) entry which is preliminary data.</text>
</comment>
<dbReference type="InterPro" id="IPR023267">
    <property type="entry name" value="RCMT"/>
</dbReference>
<dbReference type="SUPFAM" id="SSF50978">
    <property type="entry name" value="WD40 repeat-like"/>
    <property type="match status" value="1"/>
</dbReference>
<evidence type="ECO:0000256" key="5">
    <source>
        <dbReference type="ARBA" id="ARBA00022691"/>
    </source>
</evidence>
<dbReference type="InterPro" id="IPR049560">
    <property type="entry name" value="MeTrfase_RsmB-F_NOP2_cat"/>
</dbReference>
<keyword evidence="2" id="KW-0698">rRNA processing</keyword>
<dbReference type="InterPro" id="IPR036322">
    <property type="entry name" value="WD40_repeat_dom_sf"/>
</dbReference>
<dbReference type="Gene3D" id="6.20.240.40">
    <property type="match status" value="1"/>
</dbReference>
<dbReference type="InterPro" id="IPR001680">
    <property type="entry name" value="WD40_rpt"/>
</dbReference>
<dbReference type="PANTHER" id="PTHR22808:SF3">
    <property type="entry name" value="5-METHYLCYTOSINE RRNA METHYLTRANSFERASE NSUN4"/>
    <property type="match status" value="1"/>
</dbReference>
<feature type="domain" description="SAM-dependent MTase RsmB/NOP-type" evidence="13">
    <location>
        <begin position="695"/>
        <end position="1003"/>
    </location>
</feature>
<organism evidence="14 15">
    <name type="scientific">Toxocara canis</name>
    <name type="common">Canine roundworm</name>
    <dbReference type="NCBI Taxonomy" id="6265"/>
    <lineage>
        <taxon>Eukaryota</taxon>
        <taxon>Metazoa</taxon>
        <taxon>Ecdysozoa</taxon>
        <taxon>Nematoda</taxon>
        <taxon>Chromadorea</taxon>
        <taxon>Rhabditida</taxon>
        <taxon>Spirurina</taxon>
        <taxon>Ascaridomorpha</taxon>
        <taxon>Ascaridoidea</taxon>
        <taxon>Toxocaridae</taxon>
        <taxon>Toxocara</taxon>
    </lineage>
</organism>
<feature type="binding site" evidence="12">
    <location>
        <position position="873"/>
    </location>
    <ligand>
        <name>S-adenosyl-L-methionine</name>
        <dbReference type="ChEBI" id="CHEBI:59789"/>
    </ligand>
</feature>
<dbReference type="SUPFAM" id="SSF53335">
    <property type="entry name" value="S-adenosyl-L-methionine-dependent methyltransferases"/>
    <property type="match status" value="1"/>
</dbReference>
<dbReference type="AlphaFoldDB" id="A0A0B2V8B6"/>
<evidence type="ECO:0000256" key="9">
    <source>
        <dbReference type="ARBA" id="ARBA00042050"/>
    </source>
</evidence>
<dbReference type="Gene3D" id="2.130.10.10">
    <property type="entry name" value="YVTN repeat-like/Quinoprotein amine dehydrogenase"/>
    <property type="match status" value="2"/>
</dbReference>
<feature type="repeat" description="WD" evidence="11">
    <location>
        <begin position="173"/>
        <end position="214"/>
    </location>
</feature>
<dbReference type="InterPro" id="IPR001678">
    <property type="entry name" value="MeTrfase_RsmB-F_NOP2_dom"/>
</dbReference>
<evidence type="ECO:0000256" key="11">
    <source>
        <dbReference type="PROSITE-ProRule" id="PRU00221"/>
    </source>
</evidence>
<evidence type="ECO:0000256" key="4">
    <source>
        <dbReference type="ARBA" id="ARBA00022679"/>
    </source>
</evidence>
<dbReference type="GO" id="GO:0005762">
    <property type="term" value="C:mitochondrial large ribosomal subunit"/>
    <property type="evidence" value="ECO:0007669"/>
    <property type="project" value="TreeGrafter"/>
</dbReference>
<keyword evidence="8" id="KW-0496">Mitochondrion</keyword>
<feature type="binding site" evidence="12">
    <location>
        <begin position="798"/>
        <end position="804"/>
    </location>
    <ligand>
        <name>S-adenosyl-L-methionine</name>
        <dbReference type="ChEBI" id="CHEBI:59789"/>
    </ligand>
</feature>
<comment type="subcellular location">
    <subcellularLocation>
        <location evidence="1">Mitochondrion</location>
    </subcellularLocation>
</comment>
<dbReference type="FunFam" id="3.40.50.150:FF:000055">
    <property type="entry name" value="5-methylcytosine rRNA methyltransferase NSUN4"/>
    <property type="match status" value="1"/>
</dbReference>
<sequence length="1004" mass="110119">MRAFGRDRWLNYKATESSFLSFGGIEKEAHAERMSGEGSLADDKYLTENAVVVQHDWFSCVRSDQTDSSFFVGIREYGSPSSFIDVRHKGGKLFPATPDKVHVEKLDARRLAVQFKNMAPTTFVAPRIEFTTVHSTSVQSVDVSPSGRLVVSSDSNGQLVVWHADTAEIIRNFVGHALDVNRCRFFPSGLVVLSAGMDMSVRIWSVETGQCPRVLKGHRQGVVDLGIIDRGKEILSCSKDGTAKMWNCGSAECLRTWCPEAGLGATISIDKEEGTSVAFGTSEGANLYIGTAGGSVISYDMKAGKTFAKLKTSRGAVTKLCVRESLGLFSSFCVVDLGIIDRGKEILSCSKDGTAKMWNCGSAECLRTWCPEAGLVNAIAVTPSSSGVFSVACEMGKAEVYDIRSSEPGATISIDKEEGTSVAFGTSEGANLYIGTAGGSVISYDMKAGKTFAKLKTSRGAVTKLCVRESLGLFSSFYDGTVSCYDLPLNSKMAKLEFSGADCDPVYDMSTAAEGQLYTACRDRIMLRRICSSCSSTVSSTSSTCSKLCSPPNLCKERVRHKRLKFKPKVARTRPMKTPSALAIEHFDFYYGPMYGKRWPSIRLGLLTPNKYVAVVNTFSKAWETNEYILQDMGAVDVIKTLTGTTATERIEKKRKLIEAKGIRTPDAERDEHEQANSDEMEDLAMRGEAGLNEFRRSGQMLTRGELQMGQKPDSRDQHDITITGLEGQYVQLPKKEDFIVYPRKLKLYSMPRGSLVDFPSPIKDEQGIPSWWLLDGGSIIPVLALDLSEGETLLDMCAAPGGKSLLAIQTGLPEKMVCNDYKLSRLGQLRRALSMFIPLDSDAADRVILKRKDASDLQRWDELAVYDKVLVDAPCSTDRLAANQDEGNMFAVSMTTERLNLPELQAKLLINALRSVRVGGSVVYSTCTLSPIQNETVVENAVAVATERFGLKVIEQTLEQLERHLSSSGLFRFGESCRRGSLVVPFLPSNFGPMYVCKLRRTL</sequence>
<feature type="repeat" description="WD" evidence="11">
    <location>
        <begin position="215"/>
        <end position="256"/>
    </location>
</feature>
<dbReference type="GO" id="GO:0031167">
    <property type="term" value="P:rRNA methylation"/>
    <property type="evidence" value="ECO:0007669"/>
    <property type="project" value="TreeGrafter"/>
</dbReference>
<dbReference type="GO" id="GO:0008173">
    <property type="term" value="F:RNA methyltransferase activity"/>
    <property type="evidence" value="ECO:0007669"/>
    <property type="project" value="InterPro"/>
</dbReference>
<proteinExistence type="inferred from homology"/>
<evidence type="ECO:0000256" key="7">
    <source>
        <dbReference type="ARBA" id="ARBA00022946"/>
    </source>
</evidence>
<evidence type="ECO:0000256" key="2">
    <source>
        <dbReference type="ARBA" id="ARBA00022552"/>
    </source>
</evidence>
<dbReference type="InterPro" id="IPR011044">
    <property type="entry name" value="Quino_amine_DH_bsu"/>
</dbReference>
<dbReference type="OrthoDB" id="8020218at2759"/>
<dbReference type="STRING" id="6265.A0A0B2V8B6"/>
<accession>A0A0B2V8B6</accession>
<dbReference type="Gene3D" id="3.40.50.150">
    <property type="entry name" value="Vaccinia Virus protein VP39"/>
    <property type="match status" value="1"/>
</dbReference>
<name>A0A0B2V8B6_TOXCA</name>
<dbReference type="PANTHER" id="PTHR22808">
    <property type="entry name" value="NCL1 YEAST -RELATED NOL1/NOP2/FMU SUN DOMAIN-CONTAINING"/>
    <property type="match status" value="1"/>
</dbReference>
<dbReference type="PROSITE" id="PS51686">
    <property type="entry name" value="SAM_MT_RSMB_NOP"/>
    <property type="match status" value="1"/>
</dbReference>
<keyword evidence="3 12" id="KW-0489">Methyltransferase</keyword>